<name>A0A1E3PN45_9ASCO</name>
<dbReference type="Gene3D" id="1.25.10.10">
    <property type="entry name" value="Leucine-rich Repeat Variant"/>
    <property type="match status" value="1"/>
</dbReference>
<feature type="repeat" description="Pumilio" evidence="2">
    <location>
        <begin position="696"/>
        <end position="735"/>
    </location>
</feature>
<reference evidence="5 6" key="1">
    <citation type="journal article" date="2016" name="Proc. Natl. Acad. Sci. U.S.A.">
        <title>Comparative genomics of biotechnologically important yeasts.</title>
        <authorList>
            <person name="Riley R."/>
            <person name="Haridas S."/>
            <person name="Wolfe K.H."/>
            <person name="Lopes M.R."/>
            <person name="Hittinger C.T."/>
            <person name="Goeker M."/>
            <person name="Salamov A.A."/>
            <person name="Wisecaver J.H."/>
            <person name="Long T.M."/>
            <person name="Calvey C.H."/>
            <person name="Aerts A.L."/>
            <person name="Barry K.W."/>
            <person name="Choi C."/>
            <person name="Clum A."/>
            <person name="Coughlan A.Y."/>
            <person name="Deshpande S."/>
            <person name="Douglass A.P."/>
            <person name="Hanson S.J."/>
            <person name="Klenk H.-P."/>
            <person name="LaButti K.M."/>
            <person name="Lapidus A."/>
            <person name="Lindquist E.A."/>
            <person name="Lipzen A.M."/>
            <person name="Meier-Kolthoff J.P."/>
            <person name="Ohm R.A."/>
            <person name="Otillar R.P."/>
            <person name="Pangilinan J.L."/>
            <person name="Peng Y."/>
            <person name="Rokas A."/>
            <person name="Rosa C.A."/>
            <person name="Scheuner C."/>
            <person name="Sibirny A.A."/>
            <person name="Slot J.C."/>
            <person name="Stielow J.B."/>
            <person name="Sun H."/>
            <person name="Kurtzman C.P."/>
            <person name="Blackwell M."/>
            <person name="Grigoriev I.V."/>
            <person name="Jeffries T.W."/>
        </authorList>
    </citation>
    <scope>NUCLEOTIDE SEQUENCE [LARGE SCALE GENOMIC DNA]</scope>
    <source>
        <strain evidence="5 6">DSM 6958</strain>
    </source>
</reference>
<dbReference type="PANTHER" id="PTHR12537">
    <property type="entry name" value="RNA BINDING PROTEIN PUMILIO-RELATED"/>
    <property type="match status" value="1"/>
</dbReference>
<dbReference type="CDD" id="cd07920">
    <property type="entry name" value="Pumilio"/>
    <property type="match status" value="1"/>
</dbReference>
<dbReference type="Proteomes" id="UP000095009">
    <property type="component" value="Unassembled WGS sequence"/>
</dbReference>
<evidence type="ECO:0000259" key="4">
    <source>
        <dbReference type="PROSITE" id="PS50303"/>
    </source>
</evidence>
<organism evidence="5 6">
    <name type="scientific">Nadsonia fulvescens var. elongata DSM 6958</name>
    <dbReference type="NCBI Taxonomy" id="857566"/>
    <lineage>
        <taxon>Eukaryota</taxon>
        <taxon>Fungi</taxon>
        <taxon>Dikarya</taxon>
        <taxon>Ascomycota</taxon>
        <taxon>Saccharomycotina</taxon>
        <taxon>Dipodascomycetes</taxon>
        <taxon>Dipodascales</taxon>
        <taxon>Dipodascales incertae sedis</taxon>
        <taxon>Nadsonia</taxon>
    </lineage>
</organism>
<dbReference type="GO" id="GO:0005737">
    <property type="term" value="C:cytoplasm"/>
    <property type="evidence" value="ECO:0007669"/>
    <property type="project" value="TreeGrafter"/>
</dbReference>
<feature type="domain" description="PUM-HD" evidence="4">
    <location>
        <begin position="380"/>
        <end position="761"/>
    </location>
</feature>
<dbReference type="InterPro" id="IPR033133">
    <property type="entry name" value="PUM-HD"/>
</dbReference>
<proteinExistence type="predicted"/>
<dbReference type="InterPro" id="IPR033712">
    <property type="entry name" value="Pumilio_RNA-bd"/>
</dbReference>
<dbReference type="PROSITE" id="PS50302">
    <property type="entry name" value="PUM"/>
    <property type="match status" value="7"/>
</dbReference>
<dbReference type="GO" id="GO:0003730">
    <property type="term" value="F:mRNA 3'-UTR binding"/>
    <property type="evidence" value="ECO:0007669"/>
    <property type="project" value="TreeGrafter"/>
</dbReference>
<feature type="repeat" description="Pumilio" evidence="2">
    <location>
        <begin position="472"/>
        <end position="507"/>
    </location>
</feature>
<feature type="repeat" description="Pumilio" evidence="2">
    <location>
        <begin position="508"/>
        <end position="543"/>
    </location>
</feature>
<feature type="repeat" description="Pumilio" evidence="2">
    <location>
        <begin position="608"/>
        <end position="643"/>
    </location>
</feature>
<feature type="repeat" description="Pumilio" evidence="2">
    <location>
        <begin position="544"/>
        <end position="584"/>
    </location>
</feature>
<dbReference type="EMBL" id="KV454408">
    <property type="protein sequence ID" value="ODQ66614.1"/>
    <property type="molecule type" value="Genomic_DNA"/>
</dbReference>
<dbReference type="PANTHER" id="PTHR12537:SF12">
    <property type="entry name" value="MATERNAL PROTEIN PUMILIO"/>
    <property type="match status" value="1"/>
</dbReference>
<dbReference type="STRING" id="857566.A0A1E3PN45"/>
<dbReference type="OrthoDB" id="668540at2759"/>
<evidence type="ECO:0000256" key="3">
    <source>
        <dbReference type="SAM" id="MobiDB-lite"/>
    </source>
</evidence>
<accession>A0A1E3PN45</accession>
<dbReference type="InterPro" id="IPR001313">
    <property type="entry name" value="Pumilio_RNA-bd_rpt"/>
</dbReference>
<dbReference type="SMART" id="SM00025">
    <property type="entry name" value="Pumilio"/>
    <property type="match status" value="8"/>
</dbReference>
<feature type="repeat" description="Pumilio" evidence="2">
    <location>
        <begin position="397"/>
        <end position="435"/>
    </location>
</feature>
<feature type="region of interest" description="Disordered" evidence="3">
    <location>
        <begin position="347"/>
        <end position="367"/>
    </location>
</feature>
<protein>
    <submittedName>
        <fullName evidence="5">ARM repeat-containing protein</fullName>
    </submittedName>
</protein>
<evidence type="ECO:0000256" key="2">
    <source>
        <dbReference type="PROSITE-ProRule" id="PRU00317"/>
    </source>
</evidence>
<dbReference type="InterPro" id="IPR016024">
    <property type="entry name" value="ARM-type_fold"/>
</dbReference>
<evidence type="ECO:0000313" key="5">
    <source>
        <dbReference type="EMBL" id="ODQ66614.1"/>
    </source>
</evidence>
<evidence type="ECO:0000256" key="1">
    <source>
        <dbReference type="ARBA" id="ARBA00022737"/>
    </source>
</evidence>
<feature type="region of interest" description="Disordered" evidence="3">
    <location>
        <begin position="1"/>
        <end position="21"/>
    </location>
</feature>
<evidence type="ECO:0000313" key="6">
    <source>
        <dbReference type="Proteomes" id="UP000095009"/>
    </source>
</evidence>
<keyword evidence="1" id="KW-0677">Repeat</keyword>
<dbReference type="GO" id="GO:0000288">
    <property type="term" value="P:nuclear-transcribed mRNA catabolic process, deadenylation-dependent decay"/>
    <property type="evidence" value="ECO:0007669"/>
    <property type="project" value="TreeGrafter"/>
</dbReference>
<gene>
    <name evidence="5" type="ORF">NADFUDRAFT_82383</name>
</gene>
<keyword evidence="6" id="KW-1185">Reference proteome</keyword>
<sequence>MGPPFSSSVVSTLPASKSTHTVGEPYKVNLSKNQSTIDKIGTPDIWAPLFYNRRASTSTSSVESPANLHANANIVSFSTCNNPSECSRTISNNPDFNAHVHVPAPRFDSFVPRAQQGSFSISTQDSWIRNHNSRRMSHKDLREFPYSPPQSRNGSIDENYSNPHFVSQGQFSNNVHVLPPKPIEYHHYQAQNQFQPQNMNGNMTQYITSGYDNVPDYGSLPEQIAFKARNERVTQPTRVSPHSFTNGNSLDSKSYYSCKPYHEPFNAPYDIDSSFNGNNDTYGNNFNKMANSYSFIREKDGVAHRENVNSNLVHHRNTSPNVVLTSRTSPQNEKAESVILETREQSFPVVRPNRSSPVSGKPSHGKNITKLESMVNSEKKKSKSLVDFRNSSSKNFEFKDAVGHIVEFSLDQYGSRFIQDQLEMADGEQRAQIFSEIEPYLLSLMTDVFGNYVLQKFFEFGSDNQRYRIASSMEGHVADLSIHTYGCRVVQKAIEYIQRGQQISLIEELTEGILHCLKDQNGNHVIQKAIERMPLYDIRFLFEKFRGHVIDLATHSYGCRVLQKLLEKTTFEHEQGYHYQQFLSSDGKQQFSSSTEPSPYYQADLLSEVLAGAKTLLKNQYGNYVIQHILEKGTREEKQYLIDIIMGSLLYYSKHKFASNVVEKSIHSCTTQQRKCFIAEIITSFNMEKGAPVSNDLHYSSPLSIMIKDQYANYVIQRLLKVCKKVDRKNYELLSSMIKPELQGLRRAYNGKHLSSIEKLV</sequence>
<dbReference type="PROSITE" id="PS50303">
    <property type="entry name" value="PUM_HD"/>
    <property type="match status" value="1"/>
</dbReference>
<dbReference type="AlphaFoldDB" id="A0A1E3PN45"/>
<dbReference type="InterPro" id="IPR011989">
    <property type="entry name" value="ARM-like"/>
</dbReference>
<feature type="repeat" description="Pumilio" evidence="2">
    <location>
        <begin position="436"/>
        <end position="471"/>
    </location>
</feature>
<dbReference type="Pfam" id="PF00806">
    <property type="entry name" value="PUF"/>
    <property type="match status" value="8"/>
</dbReference>
<dbReference type="SUPFAM" id="SSF48371">
    <property type="entry name" value="ARM repeat"/>
    <property type="match status" value="1"/>
</dbReference>